<sequence>MDISESPIDGSSDTVHEEPDPLNTEIQKLEISQCLQLVNPDLEDNTSDLPTPNLDIMQRENMASKSSPLKETSNEQISQDMDFIYVPNDLNEHKTTTQQIPKIVDAEEATEPSPSNNIVQKTSLKHNADNVDFQQPALNTTNINNEEAGGRQTTDIMLAQVPDVTMHHDYTGAVSNMQNLPCQPEACSVPGVCSICQSILTQTHRPVIIPSEFPANTYPANAAVDRIIHGSINPQLIQGCIVTSTEGRNSEITQYLILQEPEGVPSSYPLTLSPVTVKERSPSRSSGAPELVPDLEALEGMMEVVVVQQYKCKMCQYKSTSKSTLLRHVKERHIQSAYKDEKTIRKLVRPREEDDEEEDDIMDAGAIDDPNDDSDYSPGEDATRSQQFESTMGALAKERPRRRPGRPPPDASTGHPQLSIMNEPVEINVILSEFENEHPSSCSPQEEQKLTCRPRGRPPKHFRGRKYHRYRSRRYYKPPNKPLLRPFICRGD</sequence>
<dbReference type="Proteomes" id="UP001176940">
    <property type="component" value="Unassembled WGS sequence"/>
</dbReference>
<accession>A0ABN9MQA0</accession>
<proteinExistence type="predicted"/>
<feature type="region of interest" description="Disordered" evidence="2">
    <location>
        <begin position="345"/>
        <end position="421"/>
    </location>
</feature>
<comment type="caution">
    <text evidence="4">The sequence shown here is derived from an EMBL/GenBank/DDBJ whole genome shotgun (WGS) entry which is preliminary data.</text>
</comment>
<dbReference type="InterPro" id="IPR013087">
    <property type="entry name" value="Znf_C2H2_type"/>
</dbReference>
<evidence type="ECO:0000313" key="5">
    <source>
        <dbReference type="Proteomes" id="UP001176940"/>
    </source>
</evidence>
<feature type="region of interest" description="Disordered" evidence="2">
    <location>
        <begin position="436"/>
        <end position="481"/>
    </location>
</feature>
<reference evidence="4" key="1">
    <citation type="submission" date="2023-07" db="EMBL/GenBank/DDBJ databases">
        <authorList>
            <person name="Stuckert A."/>
        </authorList>
    </citation>
    <scope>NUCLEOTIDE SEQUENCE</scope>
</reference>
<feature type="domain" description="C2H2-type" evidence="3">
    <location>
        <begin position="310"/>
        <end position="333"/>
    </location>
</feature>
<dbReference type="SMART" id="SM00355">
    <property type="entry name" value="ZnF_C2H2"/>
    <property type="match status" value="1"/>
</dbReference>
<dbReference type="PROSITE" id="PS50157">
    <property type="entry name" value="ZINC_FINGER_C2H2_2"/>
    <property type="match status" value="1"/>
</dbReference>
<keyword evidence="1" id="KW-0862">Zinc</keyword>
<feature type="compositionally biased region" description="Basic residues" evidence="2">
    <location>
        <begin position="452"/>
        <end position="476"/>
    </location>
</feature>
<keyword evidence="5" id="KW-1185">Reference proteome</keyword>
<evidence type="ECO:0000313" key="4">
    <source>
        <dbReference type="EMBL" id="CAJ0968554.1"/>
    </source>
</evidence>
<dbReference type="EMBL" id="CAUEEQ010079380">
    <property type="protein sequence ID" value="CAJ0968554.1"/>
    <property type="molecule type" value="Genomic_DNA"/>
</dbReference>
<feature type="region of interest" description="Disordered" evidence="2">
    <location>
        <begin position="1"/>
        <end position="23"/>
    </location>
</feature>
<protein>
    <recommendedName>
        <fullName evidence="3">C2H2-type domain-containing protein</fullName>
    </recommendedName>
</protein>
<evidence type="ECO:0000256" key="1">
    <source>
        <dbReference type="PROSITE-ProRule" id="PRU00042"/>
    </source>
</evidence>
<keyword evidence="1" id="KW-0863">Zinc-finger</keyword>
<feature type="region of interest" description="Disordered" evidence="2">
    <location>
        <begin position="41"/>
        <end position="74"/>
    </location>
</feature>
<feature type="compositionally biased region" description="Polar residues" evidence="2">
    <location>
        <begin position="61"/>
        <end position="74"/>
    </location>
</feature>
<organism evidence="4 5">
    <name type="scientific">Ranitomeya imitator</name>
    <name type="common">mimic poison frog</name>
    <dbReference type="NCBI Taxonomy" id="111125"/>
    <lineage>
        <taxon>Eukaryota</taxon>
        <taxon>Metazoa</taxon>
        <taxon>Chordata</taxon>
        <taxon>Craniata</taxon>
        <taxon>Vertebrata</taxon>
        <taxon>Euteleostomi</taxon>
        <taxon>Amphibia</taxon>
        <taxon>Batrachia</taxon>
        <taxon>Anura</taxon>
        <taxon>Neobatrachia</taxon>
        <taxon>Hyloidea</taxon>
        <taxon>Dendrobatidae</taxon>
        <taxon>Dendrobatinae</taxon>
        <taxon>Ranitomeya</taxon>
    </lineage>
</organism>
<evidence type="ECO:0000256" key="2">
    <source>
        <dbReference type="SAM" id="MobiDB-lite"/>
    </source>
</evidence>
<gene>
    <name evidence="4" type="ORF">RIMI_LOCUS23184915</name>
</gene>
<keyword evidence="1" id="KW-0479">Metal-binding</keyword>
<evidence type="ECO:0000259" key="3">
    <source>
        <dbReference type="PROSITE" id="PS50157"/>
    </source>
</evidence>
<feature type="compositionally biased region" description="Acidic residues" evidence="2">
    <location>
        <begin position="353"/>
        <end position="362"/>
    </location>
</feature>
<name>A0ABN9MQA0_9NEOB</name>